<evidence type="ECO:0000313" key="1">
    <source>
        <dbReference type="EMBL" id="RAK32158.1"/>
    </source>
</evidence>
<reference evidence="1 2" key="1">
    <citation type="submission" date="2018-06" db="EMBL/GenBank/DDBJ databases">
        <title>Genomic Encyclopedia of Type Strains, Phase IV (KMG-IV): sequencing the most valuable type-strain genomes for metagenomic binning, comparative biology and taxonomic classification.</title>
        <authorList>
            <person name="Goeker M."/>
        </authorList>
    </citation>
    <scope>NUCLEOTIDE SEQUENCE [LARGE SCALE GENOMIC DNA]</scope>
    <source>
        <strain evidence="1 2">DSM 26720</strain>
    </source>
</reference>
<protein>
    <submittedName>
        <fullName evidence="1">Uncharacterized protein</fullName>
    </submittedName>
</protein>
<name>A0A364JXY6_9HYPH</name>
<dbReference type="AlphaFoldDB" id="A0A364JXY6"/>
<organism evidence="1 2">
    <name type="scientific">Falsochrobactrum ovis</name>
    <dbReference type="NCBI Taxonomy" id="1293442"/>
    <lineage>
        <taxon>Bacteria</taxon>
        <taxon>Pseudomonadati</taxon>
        <taxon>Pseudomonadota</taxon>
        <taxon>Alphaproteobacteria</taxon>
        <taxon>Hyphomicrobiales</taxon>
        <taxon>Brucellaceae</taxon>
        <taxon>Falsochrobactrum</taxon>
    </lineage>
</organism>
<sequence>MSQIDNLTKIIEILIQLGSETLAERSFILLSPSQCRYVALGQTA</sequence>
<dbReference type="EMBL" id="QLMK01000002">
    <property type="protein sequence ID" value="RAK32158.1"/>
    <property type="molecule type" value="Genomic_DNA"/>
</dbReference>
<keyword evidence="2" id="KW-1185">Reference proteome</keyword>
<accession>A0A364JXY6</accession>
<dbReference type="Proteomes" id="UP000249453">
    <property type="component" value="Unassembled WGS sequence"/>
</dbReference>
<proteinExistence type="predicted"/>
<evidence type="ECO:0000313" key="2">
    <source>
        <dbReference type="Proteomes" id="UP000249453"/>
    </source>
</evidence>
<comment type="caution">
    <text evidence="1">The sequence shown here is derived from an EMBL/GenBank/DDBJ whole genome shotgun (WGS) entry which is preliminary data.</text>
</comment>
<gene>
    <name evidence="1" type="ORF">C7374_102155</name>
</gene>